<dbReference type="InterPro" id="IPR000172">
    <property type="entry name" value="GMC_OxRdtase_N"/>
</dbReference>
<dbReference type="STRING" id="101127.A0A1X2GNT2"/>
<dbReference type="InterPro" id="IPR036188">
    <property type="entry name" value="FAD/NAD-bd_sf"/>
</dbReference>
<evidence type="ECO:0000313" key="8">
    <source>
        <dbReference type="Proteomes" id="UP000242146"/>
    </source>
</evidence>
<sequence length="727" mass="80957">MSIMLNLSEPQKEVVKLIYDAIMPSLSQNERHALVKTYQDIHDTVFGHMSSTEDLAETDSDHGPDEKQSGLSLDDAKTKIDQFAKWGFLTSGLSIEKDVLPLLQVTIAESSQANVARALKLMSSSMGMCMFTMGKKSTSFLNMSMKERQSYILSWRKTNSMRMFYRAFTTTATFLCYSHIYNHSQHAADLIQILGLKHPLQDTRFLTAPPPKHHIHTVSIDQVEAWIEEKYSFDAIIVGSGVAAGPCVLELAKAGKTVLVIEKGSGDLQATAGVQNNYEQFHSGGFFTSKQGSITMSAASTLGGGSTVGFGACVKTPPYVLREWEQRTNKAFDAEDFEKDMEMLYQKMKATTDFKHSDANMRLIYGCTKLQRTVKELAHVQPQQDVSLGYGGINLEMWFLEAQQHGALFLCDTTVDQVFIRHDHAQGVMCTLSNGQQVTLHSQVVVMASGALQTPHLLKKSGLANKHIGQHLRTHPTVYVNGYFPNPLDANINDDSLSKPTLPVSASYHLNAEDDHGCRIETQPLGLGKFSSLMSWHGGLHHKQTMLGYKHGCTLLVRCRDRNSNGVVSTLPDSNAPPTYEYHLSDHDHKTLLSGIIESLNILTAAGARHLHCPQINVEPFVFKRYEEAYTKHPRYLDWLKSIYDAGVTSADGIYSMHQMSSCRMGYSIKNSAVQLTGETWEIKNLYVIDASVMPSACGCNPMLTIQTLSYGITKKILQRLELKRRL</sequence>
<proteinExistence type="inferred from homology"/>
<keyword evidence="2" id="KW-0285">Flavoprotein</keyword>
<gene>
    <name evidence="7" type="ORF">DM01DRAFT_1381681</name>
</gene>
<feature type="domain" description="Glucose-methanol-choline oxidoreductase N-terminal" evidence="5">
    <location>
        <begin position="281"/>
        <end position="476"/>
    </location>
</feature>
<dbReference type="OrthoDB" id="9974421at2759"/>
<dbReference type="Proteomes" id="UP000242146">
    <property type="component" value="Unassembled WGS sequence"/>
</dbReference>
<dbReference type="GO" id="GO:0016614">
    <property type="term" value="F:oxidoreductase activity, acting on CH-OH group of donors"/>
    <property type="evidence" value="ECO:0007669"/>
    <property type="project" value="InterPro"/>
</dbReference>
<keyword evidence="8" id="KW-1185">Reference proteome</keyword>
<comment type="similarity">
    <text evidence="1">Belongs to the GMC oxidoreductase family.</text>
</comment>
<reference evidence="7 8" key="1">
    <citation type="submission" date="2016-07" db="EMBL/GenBank/DDBJ databases">
        <title>Pervasive Adenine N6-methylation of Active Genes in Fungi.</title>
        <authorList>
            <consortium name="DOE Joint Genome Institute"/>
            <person name="Mondo S.J."/>
            <person name="Dannebaum R.O."/>
            <person name="Kuo R.C."/>
            <person name="Labutti K."/>
            <person name="Haridas S."/>
            <person name="Kuo A."/>
            <person name="Salamov A."/>
            <person name="Ahrendt S.R."/>
            <person name="Lipzen A."/>
            <person name="Sullivan W."/>
            <person name="Andreopoulos W.B."/>
            <person name="Clum A."/>
            <person name="Lindquist E."/>
            <person name="Daum C."/>
            <person name="Ramamoorthy G.K."/>
            <person name="Gryganskyi A."/>
            <person name="Culley D."/>
            <person name="Magnuson J.K."/>
            <person name="James T.Y."/>
            <person name="O'Malley M.A."/>
            <person name="Stajich J.E."/>
            <person name="Spatafora J.W."/>
            <person name="Visel A."/>
            <person name="Grigoriev I.V."/>
        </authorList>
    </citation>
    <scope>NUCLEOTIDE SEQUENCE [LARGE SCALE GENOMIC DNA]</scope>
    <source>
        <strain evidence="7 8">NRRL 3301</strain>
    </source>
</reference>
<dbReference type="AlphaFoldDB" id="A0A1X2GNT2"/>
<dbReference type="InterPro" id="IPR007867">
    <property type="entry name" value="GMC_OxRtase_C"/>
</dbReference>
<dbReference type="Gene3D" id="3.50.50.60">
    <property type="entry name" value="FAD/NAD(P)-binding domain"/>
    <property type="match status" value="2"/>
</dbReference>
<evidence type="ECO:0000259" key="5">
    <source>
        <dbReference type="Pfam" id="PF00732"/>
    </source>
</evidence>
<dbReference type="GO" id="GO:0050660">
    <property type="term" value="F:flavin adenine dinucleotide binding"/>
    <property type="evidence" value="ECO:0007669"/>
    <property type="project" value="InterPro"/>
</dbReference>
<evidence type="ECO:0000256" key="2">
    <source>
        <dbReference type="ARBA" id="ARBA00022630"/>
    </source>
</evidence>
<evidence type="ECO:0000313" key="7">
    <source>
        <dbReference type="EMBL" id="ORX58006.1"/>
    </source>
</evidence>
<dbReference type="Pfam" id="PF05199">
    <property type="entry name" value="GMC_oxred_C"/>
    <property type="match status" value="1"/>
</dbReference>
<dbReference type="PANTHER" id="PTHR46056:SF12">
    <property type="entry name" value="LONG-CHAIN-ALCOHOL OXIDASE"/>
    <property type="match status" value="1"/>
</dbReference>
<evidence type="ECO:0000256" key="4">
    <source>
        <dbReference type="ARBA" id="ARBA00023002"/>
    </source>
</evidence>
<evidence type="ECO:0000256" key="3">
    <source>
        <dbReference type="ARBA" id="ARBA00022827"/>
    </source>
</evidence>
<evidence type="ECO:0000259" key="6">
    <source>
        <dbReference type="Pfam" id="PF05199"/>
    </source>
</evidence>
<comment type="caution">
    <text evidence="7">The sequence shown here is derived from an EMBL/GenBank/DDBJ whole genome shotgun (WGS) entry which is preliminary data.</text>
</comment>
<accession>A0A1X2GNT2</accession>
<organism evidence="7 8">
    <name type="scientific">Hesseltinella vesiculosa</name>
    <dbReference type="NCBI Taxonomy" id="101127"/>
    <lineage>
        <taxon>Eukaryota</taxon>
        <taxon>Fungi</taxon>
        <taxon>Fungi incertae sedis</taxon>
        <taxon>Mucoromycota</taxon>
        <taxon>Mucoromycotina</taxon>
        <taxon>Mucoromycetes</taxon>
        <taxon>Mucorales</taxon>
        <taxon>Cunninghamellaceae</taxon>
        <taxon>Hesseltinella</taxon>
    </lineage>
</organism>
<dbReference type="SUPFAM" id="SSF51905">
    <property type="entry name" value="FAD/NAD(P)-binding domain"/>
    <property type="match status" value="1"/>
</dbReference>
<name>A0A1X2GNT2_9FUNG</name>
<feature type="domain" description="Glucose-methanol-choline oxidoreductase C-terminal" evidence="6">
    <location>
        <begin position="572"/>
        <end position="709"/>
    </location>
</feature>
<protein>
    <submittedName>
        <fullName evidence="7">FAD/NAD(P)-binding domain-containing protein</fullName>
    </submittedName>
</protein>
<keyword evidence="4" id="KW-0560">Oxidoreductase</keyword>
<dbReference type="PANTHER" id="PTHR46056">
    <property type="entry name" value="LONG-CHAIN-ALCOHOL OXIDASE"/>
    <property type="match status" value="1"/>
</dbReference>
<dbReference type="Pfam" id="PF00732">
    <property type="entry name" value="GMC_oxred_N"/>
    <property type="match status" value="1"/>
</dbReference>
<keyword evidence="3" id="KW-0274">FAD</keyword>
<dbReference type="EMBL" id="MCGT01000007">
    <property type="protein sequence ID" value="ORX58006.1"/>
    <property type="molecule type" value="Genomic_DNA"/>
</dbReference>
<evidence type="ECO:0000256" key="1">
    <source>
        <dbReference type="ARBA" id="ARBA00010790"/>
    </source>
</evidence>